<reference evidence="1" key="2">
    <citation type="submission" date="2021-08" db="EMBL/GenBank/DDBJ databases">
        <authorList>
            <person name="Gostincar C."/>
            <person name="Sun X."/>
            <person name="Song Z."/>
            <person name="Gunde-Cimerman N."/>
        </authorList>
    </citation>
    <scope>NUCLEOTIDE SEQUENCE</scope>
    <source>
        <strain evidence="1">EXF-9911</strain>
    </source>
</reference>
<feature type="non-terminal residue" evidence="1">
    <location>
        <position position="72"/>
    </location>
</feature>
<reference evidence="1" key="1">
    <citation type="journal article" date="2021" name="J Fungi (Basel)">
        <title>Virulence traits and population genomics of the black yeast Aureobasidium melanogenum.</title>
        <authorList>
            <person name="Cernosa A."/>
            <person name="Sun X."/>
            <person name="Gostincar C."/>
            <person name="Fang C."/>
            <person name="Gunde-Cimerman N."/>
            <person name="Song Z."/>
        </authorList>
    </citation>
    <scope>NUCLEOTIDE SEQUENCE</scope>
    <source>
        <strain evidence="1">EXF-9911</strain>
    </source>
</reference>
<proteinExistence type="predicted"/>
<comment type="caution">
    <text evidence="1">The sequence shown here is derived from an EMBL/GenBank/DDBJ whole genome shotgun (WGS) entry which is preliminary data.</text>
</comment>
<name>A0A9P8JBB4_AURME</name>
<accession>A0A9P8JBB4</accession>
<evidence type="ECO:0000313" key="2">
    <source>
        <dbReference type="Proteomes" id="UP000779574"/>
    </source>
</evidence>
<evidence type="ECO:0000313" key="1">
    <source>
        <dbReference type="EMBL" id="KAG9694563.1"/>
    </source>
</evidence>
<sequence>MSTSKAEDFPDHAPTLKKAKAALSIRPATVTSIDKGKSRAVEEAPKVLAKYMAPLQEYPGDSNSFYDKAARL</sequence>
<organism evidence="1 2">
    <name type="scientific">Aureobasidium melanogenum</name>
    <name type="common">Aureobasidium pullulans var. melanogenum</name>
    <dbReference type="NCBI Taxonomy" id="46634"/>
    <lineage>
        <taxon>Eukaryota</taxon>
        <taxon>Fungi</taxon>
        <taxon>Dikarya</taxon>
        <taxon>Ascomycota</taxon>
        <taxon>Pezizomycotina</taxon>
        <taxon>Dothideomycetes</taxon>
        <taxon>Dothideomycetidae</taxon>
        <taxon>Dothideales</taxon>
        <taxon>Saccotheciaceae</taxon>
        <taxon>Aureobasidium</taxon>
    </lineage>
</organism>
<gene>
    <name evidence="1" type="ORF">KCU76_g5150</name>
</gene>
<dbReference type="EMBL" id="JAHFXF010000158">
    <property type="protein sequence ID" value="KAG9694563.1"/>
    <property type="molecule type" value="Genomic_DNA"/>
</dbReference>
<protein>
    <submittedName>
        <fullName evidence="1">Uncharacterized protein</fullName>
    </submittedName>
</protein>
<dbReference type="AlphaFoldDB" id="A0A9P8JBB4"/>
<dbReference type="Proteomes" id="UP000779574">
    <property type="component" value="Unassembled WGS sequence"/>
</dbReference>